<evidence type="ECO:0000259" key="4">
    <source>
        <dbReference type="PROSITE" id="PS50111"/>
    </source>
</evidence>
<dbReference type="GO" id="GO:0020037">
    <property type="term" value="F:heme binding"/>
    <property type="evidence" value="ECO:0007669"/>
    <property type="project" value="InterPro"/>
</dbReference>
<dbReference type="GO" id="GO:0007165">
    <property type="term" value="P:signal transduction"/>
    <property type="evidence" value="ECO:0007669"/>
    <property type="project" value="UniProtKB-KW"/>
</dbReference>
<dbReference type="Gene3D" id="1.10.490.10">
    <property type="entry name" value="Globins"/>
    <property type="match status" value="1"/>
</dbReference>
<accession>A0A927RD15</accession>
<dbReference type="SUPFAM" id="SSF58104">
    <property type="entry name" value="Methyl-accepting chemotaxis protein (MCP) signaling domain"/>
    <property type="match status" value="1"/>
</dbReference>
<dbReference type="InterPro" id="IPR012292">
    <property type="entry name" value="Globin/Proto"/>
</dbReference>
<dbReference type="Gene3D" id="1.10.287.950">
    <property type="entry name" value="Methyl-accepting chemotaxis protein"/>
    <property type="match status" value="1"/>
</dbReference>
<feature type="coiled-coil region" evidence="3">
    <location>
        <begin position="243"/>
        <end position="277"/>
    </location>
</feature>
<dbReference type="RefSeq" id="WP_192598669.1">
    <property type="nucleotide sequence ID" value="NZ_JADBEL010000009.1"/>
</dbReference>
<keyword evidence="1 2" id="KW-0807">Transducer</keyword>
<dbReference type="SUPFAM" id="SSF46458">
    <property type="entry name" value="Globin-like"/>
    <property type="match status" value="1"/>
</dbReference>
<gene>
    <name evidence="5" type="ORF">H4683_002003</name>
</gene>
<evidence type="ECO:0000256" key="1">
    <source>
        <dbReference type="ARBA" id="ARBA00023224"/>
    </source>
</evidence>
<dbReference type="PROSITE" id="PS50111">
    <property type="entry name" value="CHEMOTAXIS_TRANSDUC_2"/>
    <property type="match status" value="1"/>
</dbReference>
<keyword evidence="6" id="KW-1185">Reference proteome</keyword>
<dbReference type="InterPro" id="IPR039379">
    <property type="entry name" value="Protoglobin_sensor_dom"/>
</dbReference>
<name>A0A927RD15_9BACL</name>
<dbReference type="Pfam" id="PF00015">
    <property type="entry name" value="MCPsignal"/>
    <property type="match status" value="1"/>
</dbReference>
<dbReference type="AlphaFoldDB" id="A0A927RD15"/>
<proteinExistence type="predicted"/>
<dbReference type="GO" id="GO:0016020">
    <property type="term" value="C:membrane"/>
    <property type="evidence" value="ECO:0007669"/>
    <property type="project" value="InterPro"/>
</dbReference>
<dbReference type="InterPro" id="IPR004089">
    <property type="entry name" value="MCPsignal_dom"/>
</dbReference>
<keyword evidence="3" id="KW-0175">Coiled coil</keyword>
<sequence length="431" mass="48206">MAFFFKKNSGIEQSLIERATHELVNVHISNDLDRDIKTQLTMIGLNENDLAMLRVLTPLLQENVKSIVANFYKNLENESSLSSIIKTHSTIARLRVTLEQHISEMFDGKIDNAFVKKRHRIAVIHAHIGLEPKWYLSAFQDILNNFFTIIEKTDYTGTDKFYAIHSISKILNFEQQLVLEIYEKEHTQQMIDENERKTVLMEEIHQSSSSLYDIINKTNGDIADMTDVLGNLRSLSNDNTNLADDISSAANKEKRLLEETENQSDILQTNMNNIRIRAGELHNLTEKISSIASIVTGIANQTNLLALNASIEAARAGEHGKGFAVVAEEVGKLAAHTKSTLAEVDVILDETERTATTITSEVGVLQKLISKEREQIIASGSSFASIVLSMESLKDRNNELHLDIQRLSANIESVHESSEEMAASAEALSDM</sequence>
<dbReference type="InterPro" id="IPR044398">
    <property type="entry name" value="Globin-sensor_dom"/>
</dbReference>
<dbReference type="PANTHER" id="PTHR32089:SF118">
    <property type="entry name" value="HEME-BASED AEROTACTIC TRANSDUCER HEMAT"/>
    <property type="match status" value="1"/>
</dbReference>
<dbReference type="InterPro" id="IPR009050">
    <property type="entry name" value="Globin-like_sf"/>
</dbReference>
<dbReference type="Proteomes" id="UP000658225">
    <property type="component" value="Unassembled WGS sequence"/>
</dbReference>
<evidence type="ECO:0000313" key="5">
    <source>
        <dbReference type="EMBL" id="MBE1554925.1"/>
    </source>
</evidence>
<comment type="caution">
    <text evidence="5">The sequence shown here is derived from an EMBL/GenBank/DDBJ whole genome shotgun (WGS) entry which is preliminary data.</text>
</comment>
<dbReference type="Pfam" id="PF11563">
    <property type="entry name" value="Protoglobin"/>
    <property type="match status" value="1"/>
</dbReference>
<dbReference type="GO" id="GO:0019825">
    <property type="term" value="F:oxygen binding"/>
    <property type="evidence" value="ECO:0007669"/>
    <property type="project" value="InterPro"/>
</dbReference>
<organism evidence="5 6">
    <name type="scientific">Sporosarcina limicola</name>
    <dbReference type="NCBI Taxonomy" id="34101"/>
    <lineage>
        <taxon>Bacteria</taxon>
        <taxon>Bacillati</taxon>
        <taxon>Bacillota</taxon>
        <taxon>Bacilli</taxon>
        <taxon>Bacillales</taxon>
        <taxon>Caryophanaceae</taxon>
        <taxon>Sporosarcina</taxon>
    </lineage>
</organism>
<feature type="domain" description="Methyl-accepting transducer" evidence="4">
    <location>
        <begin position="186"/>
        <end position="422"/>
    </location>
</feature>
<dbReference type="PANTHER" id="PTHR32089">
    <property type="entry name" value="METHYL-ACCEPTING CHEMOTAXIS PROTEIN MCPB"/>
    <property type="match status" value="1"/>
</dbReference>
<evidence type="ECO:0000256" key="3">
    <source>
        <dbReference type="SAM" id="Coils"/>
    </source>
</evidence>
<protein>
    <submittedName>
        <fullName evidence="5">Heme-based aerotactic transducer</fullName>
    </submittedName>
</protein>
<evidence type="ECO:0000313" key="6">
    <source>
        <dbReference type="Proteomes" id="UP000658225"/>
    </source>
</evidence>
<dbReference type="SMART" id="SM00283">
    <property type="entry name" value="MA"/>
    <property type="match status" value="1"/>
</dbReference>
<dbReference type="EMBL" id="JADBEL010000009">
    <property type="protein sequence ID" value="MBE1554925.1"/>
    <property type="molecule type" value="Genomic_DNA"/>
</dbReference>
<dbReference type="CDD" id="cd01068">
    <property type="entry name" value="globin_sensor"/>
    <property type="match status" value="1"/>
</dbReference>
<evidence type="ECO:0000256" key="2">
    <source>
        <dbReference type="PROSITE-ProRule" id="PRU00284"/>
    </source>
</evidence>
<reference evidence="5" key="1">
    <citation type="submission" date="2020-10" db="EMBL/GenBank/DDBJ databases">
        <title>Genomic Encyclopedia of Type Strains, Phase IV (KMG-IV): sequencing the most valuable type-strain genomes for metagenomic binning, comparative biology and taxonomic classification.</title>
        <authorList>
            <person name="Goeker M."/>
        </authorList>
    </citation>
    <scope>NUCLEOTIDE SEQUENCE</scope>
    <source>
        <strain evidence="5">DSM 13886</strain>
    </source>
</reference>